<comment type="similarity">
    <text evidence="2 6">Belongs to the 4-toluene sulfonate uptake permease (TSUP) (TC 2.A.102) family.</text>
</comment>
<dbReference type="PANTHER" id="PTHR43701">
    <property type="entry name" value="MEMBRANE TRANSPORTER PROTEIN MJ0441-RELATED"/>
    <property type="match status" value="1"/>
</dbReference>
<sequence>MPDFIDHAFLLFMLIGFAAQMVDGALGMAYGLTASSFLLAAGVPPVTASATVHFAETVTTGASAISHHSFGNVHSPLFKRLVLPGMLGAGIGAYVLTELPGDALKPYVAGYLALMGVYVLLKALREINPIHVEKRVGPLGFLGGLIDAIGGGGWGPIVTSTLLARGNHTRYTIGTVNAVEFFVTLTSSAVFIATIGVQHWNIVLGLALGGLCAAPIAGYLAKRVPHRPMMAAVGLLIIGSSGYTLWKAFLA</sequence>
<evidence type="ECO:0000256" key="1">
    <source>
        <dbReference type="ARBA" id="ARBA00004141"/>
    </source>
</evidence>
<gene>
    <name evidence="7" type="ORF">GCM10010960_16590</name>
</gene>
<reference evidence="7" key="2">
    <citation type="submission" date="2020-09" db="EMBL/GenBank/DDBJ databases">
        <authorList>
            <person name="Sun Q."/>
            <person name="Zhou Y."/>
        </authorList>
    </citation>
    <scope>NUCLEOTIDE SEQUENCE</scope>
    <source>
        <strain evidence="7">CGMCC 1.12726</strain>
    </source>
</reference>
<evidence type="ECO:0000256" key="5">
    <source>
        <dbReference type="ARBA" id="ARBA00023136"/>
    </source>
</evidence>
<reference evidence="7" key="1">
    <citation type="journal article" date="2014" name="Int. J. Syst. Evol. Microbiol.">
        <title>Complete genome sequence of Corynebacterium casei LMG S-19264T (=DSM 44701T), isolated from a smear-ripened cheese.</title>
        <authorList>
            <consortium name="US DOE Joint Genome Institute (JGI-PGF)"/>
            <person name="Walter F."/>
            <person name="Albersmeier A."/>
            <person name="Kalinowski J."/>
            <person name="Ruckert C."/>
        </authorList>
    </citation>
    <scope>NUCLEOTIDE SEQUENCE</scope>
    <source>
        <strain evidence="7">CGMCC 1.12726</strain>
    </source>
</reference>
<proteinExistence type="inferred from homology"/>
<feature type="transmembrane region" description="Helical" evidence="6">
    <location>
        <begin position="202"/>
        <end position="221"/>
    </location>
</feature>
<comment type="caution">
    <text evidence="7">The sequence shown here is derived from an EMBL/GenBank/DDBJ whole genome shotgun (WGS) entry which is preliminary data.</text>
</comment>
<dbReference type="GO" id="GO:0005886">
    <property type="term" value="C:plasma membrane"/>
    <property type="evidence" value="ECO:0007669"/>
    <property type="project" value="UniProtKB-SubCell"/>
</dbReference>
<comment type="subcellular location">
    <subcellularLocation>
        <location evidence="6">Cell membrane</location>
        <topology evidence="6">Multi-pass membrane protein</topology>
    </subcellularLocation>
    <subcellularLocation>
        <location evidence="1">Membrane</location>
        <topology evidence="1">Multi-pass membrane protein</topology>
    </subcellularLocation>
</comment>
<dbReference type="Proteomes" id="UP000632858">
    <property type="component" value="Unassembled WGS sequence"/>
</dbReference>
<evidence type="ECO:0000313" key="7">
    <source>
        <dbReference type="EMBL" id="GGF95604.1"/>
    </source>
</evidence>
<keyword evidence="6" id="KW-1003">Cell membrane</keyword>
<keyword evidence="4 6" id="KW-1133">Transmembrane helix</keyword>
<dbReference type="Pfam" id="PF01925">
    <property type="entry name" value="TauE"/>
    <property type="match status" value="1"/>
</dbReference>
<evidence type="ECO:0000313" key="8">
    <source>
        <dbReference type="Proteomes" id="UP000632858"/>
    </source>
</evidence>
<dbReference type="EMBL" id="BMFO01000003">
    <property type="protein sequence ID" value="GGF95604.1"/>
    <property type="molecule type" value="Genomic_DNA"/>
</dbReference>
<dbReference type="RefSeq" id="WP_188449859.1">
    <property type="nucleotide sequence ID" value="NZ_BMFO01000003.1"/>
</dbReference>
<organism evidence="7 8">
    <name type="scientific">Arenimonas maotaiensis</name>
    <dbReference type="NCBI Taxonomy" id="1446479"/>
    <lineage>
        <taxon>Bacteria</taxon>
        <taxon>Pseudomonadati</taxon>
        <taxon>Pseudomonadota</taxon>
        <taxon>Gammaproteobacteria</taxon>
        <taxon>Lysobacterales</taxon>
        <taxon>Lysobacteraceae</taxon>
        <taxon>Arenimonas</taxon>
    </lineage>
</organism>
<evidence type="ECO:0000256" key="3">
    <source>
        <dbReference type="ARBA" id="ARBA00022692"/>
    </source>
</evidence>
<protein>
    <recommendedName>
        <fullName evidence="6">Probable membrane transporter protein</fullName>
    </recommendedName>
</protein>
<keyword evidence="8" id="KW-1185">Reference proteome</keyword>
<feature type="transmembrane region" description="Helical" evidence="6">
    <location>
        <begin position="176"/>
        <end position="196"/>
    </location>
</feature>
<dbReference type="InterPro" id="IPR051598">
    <property type="entry name" value="TSUP/Inactive_protease-like"/>
</dbReference>
<evidence type="ECO:0000256" key="6">
    <source>
        <dbReference type="RuleBase" id="RU363041"/>
    </source>
</evidence>
<name>A0A917CRL1_9GAMM</name>
<dbReference type="AlphaFoldDB" id="A0A917CRL1"/>
<keyword evidence="5 6" id="KW-0472">Membrane</keyword>
<accession>A0A917CRL1</accession>
<dbReference type="InterPro" id="IPR002781">
    <property type="entry name" value="TM_pro_TauE-like"/>
</dbReference>
<evidence type="ECO:0000256" key="4">
    <source>
        <dbReference type="ARBA" id="ARBA00022989"/>
    </source>
</evidence>
<keyword evidence="3 6" id="KW-0812">Transmembrane</keyword>
<feature type="transmembrane region" description="Helical" evidence="6">
    <location>
        <begin position="228"/>
        <end position="246"/>
    </location>
</feature>
<feature type="transmembrane region" description="Helical" evidence="6">
    <location>
        <begin position="103"/>
        <end position="121"/>
    </location>
</feature>
<evidence type="ECO:0000256" key="2">
    <source>
        <dbReference type="ARBA" id="ARBA00009142"/>
    </source>
</evidence>
<feature type="transmembrane region" description="Helical" evidence="6">
    <location>
        <begin position="141"/>
        <end position="164"/>
    </location>
</feature>
<dbReference type="PANTHER" id="PTHR43701:SF12">
    <property type="entry name" value="MEMBRANE TRANSPORTER PROTEIN YTNM-RELATED"/>
    <property type="match status" value="1"/>
</dbReference>